<evidence type="ECO:0008006" key="5">
    <source>
        <dbReference type="Google" id="ProtNLM"/>
    </source>
</evidence>
<gene>
    <name evidence="2 4" type="ORF">P152DRAFT_408080</name>
</gene>
<name>A0A6G1GHT0_9PEZI</name>
<dbReference type="EMBL" id="ML975149">
    <property type="protein sequence ID" value="KAF1817451.1"/>
    <property type="molecule type" value="Genomic_DNA"/>
</dbReference>
<sequence>MHSFPSLAFALFTVSSSALPLLSNLAFYTLPRRSPAYGGVSRVVNTASSRWYSADTYSGASWGGTYQYQCFGGDISKYPTLHQWLSFDNLLQINRPALALTNTEDQIGYIRDGIIAVAEESIVDPRVILVVMMQESTGRANSPCTGGHNCGLMQANRGSTSFDSSQPRQSIKQMIAEGIQGTTEGPGYVQYLNNDASYSYTNNRWPNNPFAAARCYNSGRIDPSGNLDIASYGSMRSYVNDVANRLLGWTGHDTGSAQAQCGLS</sequence>
<reference evidence="2 4" key="1">
    <citation type="submission" date="2020-01" db="EMBL/GenBank/DDBJ databases">
        <authorList>
            <consortium name="DOE Joint Genome Institute"/>
            <person name="Haridas S."/>
            <person name="Albert R."/>
            <person name="Binder M."/>
            <person name="Bloem J."/>
            <person name="Labutti K."/>
            <person name="Salamov A."/>
            <person name="Andreopoulos B."/>
            <person name="Baker S.E."/>
            <person name="Barry K."/>
            <person name="Bills G."/>
            <person name="Bluhm B.H."/>
            <person name="Cannon C."/>
            <person name="Castanera R."/>
            <person name="Culley D.E."/>
            <person name="Daum C."/>
            <person name="Ezra D."/>
            <person name="Gonzalez J.B."/>
            <person name="Henrissat B."/>
            <person name="Kuo A."/>
            <person name="Liang C."/>
            <person name="Lipzen A."/>
            <person name="Lutzoni F."/>
            <person name="Magnuson J."/>
            <person name="Mondo S."/>
            <person name="Nolan M."/>
            <person name="Ohm R."/>
            <person name="Pangilinan J."/>
            <person name="Park H.-J."/>
            <person name="Ramirez L."/>
            <person name="Alfaro M."/>
            <person name="Sun H."/>
            <person name="Tritt A."/>
            <person name="Yoshinaga Y."/>
            <person name="Zwiers L.-H."/>
            <person name="Turgeon B.G."/>
            <person name="Goodwin S.B."/>
            <person name="Spatafora J.W."/>
            <person name="Crous P.W."/>
            <person name="Grigoriev I.V."/>
        </authorList>
    </citation>
    <scope>NUCLEOTIDE SEQUENCE</scope>
    <source>
        <strain evidence="2 4">CBS 781.70</strain>
    </source>
</reference>
<dbReference type="OrthoDB" id="1193027at2759"/>
<keyword evidence="1" id="KW-0732">Signal</keyword>
<dbReference type="InterPro" id="IPR023346">
    <property type="entry name" value="Lysozyme-like_dom_sf"/>
</dbReference>
<dbReference type="RefSeq" id="XP_033539082.1">
    <property type="nucleotide sequence ID" value="XM_033676913.1"/>
</dbReference>
<reference evidence="4" key="3">
    <citation type="submission" date="2025-04" db="UniProtKB">
        <authorList>
            <consortium name="RefSeq"/>
        </authorList>
    </citation>
    <scope>IDENTIFICATION</scope>
    <source>
        <strain evidence="4">CBS 781.70</strain>
    </source>
</reference>
<reference evidence="4" key="2">
    <citation type="submission" date="2020-04" db="EMBL/GenBank/DDBJ databases">
        <authorList>
            <consortium name="NCBI Genome Project"/>
        </authorList>
    </citation>
    <scope>NUCLEOTIDE SEQUENCE</scope>
    <source>
        <strain evidence="4">CBS 781.70</strain>
    </source>
</reference>
<evidence type="ECO:0000256" key="1">
    <source>
        <dbReference type="SAM" id="SignalP"/>
    </source>
</evidence>
<dbReference type="AlphaFoldDB" id="A0A6G1GHT0"/>
<feature type="signal peptide" evidence="1">
    <location>
        <begin position="1"/>
        <end position="18"/>
    </location>
</feature>
<dbReference type="Gene3D" id="1.10.530.10">
    <property type="match status" value="1"/>
</dbReference>
<organism evidence="2">
    <name type="scientific">Eremomyces bilateralis CBS 781.70</name>
    <dbReference type="NCBI Taxonomy" id="1392243"/>
    <lineage>
        <taxon>Eukaryota</taxon>
        <taxon>Fungi</taxon>
        <taxon>Dikarya</taxon>
        <taxon>Ascomycota</taxon>
        <taxon>Pezizomycotina</taxon>
        <taxon>Dothideomycetes</taxon>
        <taxon>Dothideomycetes incertae sedis</taxon>
        <taxon>Eremomycetales</taxon>
        <taxon>Eremomycetaceae</taxon>
        <taxon>Eremomyces</taxon>
    </lineage>
</organism>
<dbReference type="GeneID" id="54417483"/>
<proteinExistence type="predicted"/>
<evidence type="ECO:0000313" key="3">
    <source>
        <dbReference type="Proteomes" id="UP000504638"/>
    </source>
</evidence>
<evidence type="ECO:0000313" key="4">
    <source>
        <dbReference type="RefSeq" id="XP_033539082.1"/>
    </source>
</evidence>
<dbReference type="Proteomes" id="UP000504638">
    <property type="component" value="Unplaced"/>
</dbReference>
<accession>A0A6G1GHT0</accession>
<protein>
    <recommendedName>
        <fullName evidence="5">Transglycosylase SLT domain-containing protein</fullName>
    </recommendedName>
</protein>
<feature type="chain" id="PRO_5044632123" description="Transglycosylase SLT domain-containing protein" evidence="1">
    <location>
        <begin position="19"/>
        <end position="264"/>
    </location>
</feature>
<dbReference type="SUPFAM" id="SSF53955">
    <property type="entry name" value="Lysozyme-like"/>
    <property type="match status" value="1"/>
</dbReference>
<keyword evidence="3" id="KW-1185">Reference proteome</keyword>
<evidence type="ECO:0000313" key="2">
    <source>
        <dbReference type="EMBL" id="KAF1817451.1"/>
    </source>
</evidence>